<dbReference type="PROSITE" id="PS51904">
    <property type="entry name" value="GLYCOSYL_HYDROL_F25_2"/>
    <property type="match status" value="1"/>
</dbReference>
<dbReference type="GO" id="GO:0016998">
    <property type="term" value="P:cell wall macromolecule catabolic process"/>
    <property type="evidence" value="ECO:0007669"/>
    <property type="project" value="InterPro"/>
</dbReference>
<name>A0A6M0H830_9CLOT</name>
<gene>
    <name evidence="3" type="ORF">G3M99_15470</name>
</gene>
<dbReference type="Pfam" id="PF01183">
    <property type="entry name" value="Glyco_hydro_25"/>
    <property type="match status" value="1"/>
</dbReference>
<dbReference type="PANTHER" id="PTHR34135:SF2">
    <property type="entry name" value="LYSOZYME"/>
    <property type="match status" value="1"/>
</dbReference>
<dbReference type="InterPro" id="IPR017853">
    <property type="entry name" value="GH"/>
</dbReference>
<dbReference type="Proteomes" id="UP000481872">
    <property type="component" value="Unassembled WGS sequence"/>
</dbReference>
<evidence type="ECO:0000313" key="4">
    <source>
        <dbReference type="Proteomes" id="UP000481872"/>
    </source>
</evidence>
<evidence type="ECO:0000256" key="1">
    <source>
        <dbReference type="ARBA" id="ARBA00010646"/>
    </source>
</evidence>
<dbReference type="SUPFAM" id="SSF51445">
    <property type="entry name" value="(Trans)glycosidases"/>
    <property type="match status" value="1"/>
</dbReference>
<accession>A0A6M0H830</accession>
<comment type="caution">
    <text evidence="3">The sequence shown here is derived from an EMBL/GenBank/DDBJ whole genome shotgun (WGS) entry which is preliminary data.</text>
</comment>
<evidence type="ECO:0000256" key="2">
    <source>
        <dbReference type="SAM" id="MobiDB-lite"/>
    </source>
</evidence>
<dbReference type="PANTHER" id="PTHR34135">
    <property type="entry name" value="LYSOZYME"/>
    <property type="match status" value="1"/>
</dbReference>
<protein>
    <recommendedName>
        <fullName evidence="5">Muramidase</fullName>
    </recommendedName>
</protein>
<comment type="similarity">
    <text evidence="1">Belongs to the glycosyl hydrolase 25 family.</text>
</comment>
<feature type="compositionally biased region" description="Basic residues" evidence="2">
    <location>
        <begin position="605"/>
        <end position="626"/>
    </location>
</feature>
<dbReference type="AlphaFoldDB" id="A0A6M0H830"/>
<feature type="region of interest" description="Disordered" evidence="2">
    <location>
        <begin position="598"/>
        <end position="626"/>
    </location>
</feature>
<dbReference type="InterPro" id="IPR002053">
    <property type="entry name" value="Glyco_hydro_25"/>
</dbReference>
<evidence type="ECO:0000313" key="3">
    <source>
        <dbReference type="EMBL" id="NEU06223.1"/>
    </source>
</evidence>
<dbReference type="InterPro" id="IPR013783">
    <property type="entry name" value="Ig-like_fold"/>
</dbReference>
<organism evidence="3 4">
    <name type="scientific">Clostridium senegalense</name>
    <dbReference type="NCBI Taxonomy" id="1465809"/>
    <lineage>
        <taxon>Bacteria</taxon>
        <taxon>Bacillati</taxon>
        <taxon>Bacillota</taxon>
        <taxon>Clostridia</taxon>
        <taxon>Eubacteriales</taxon>
        <taxon>Clostridiaceae</taxon>
        <taxon>Clostridium</taxon>
    </lineage>
</organism>
<keyword evidence="4" id="KW-1185">Reference proteome</keyword>
<dbReference type="GO" id="GO:0016052">
    <property type="term" value="P:carbohydrate catabolic process"/>
    <property type="evidence" value="ECO:0007669"/>
    <property type="project" value="TreeGrafter"/>
</dbReference>
<dbReference type="GO" id="GO:0009253">
    <property type="term" value="P:peptidoglycan catabolic process"/>
    <property type="evidence" value="ECO:0007669"/>
    <property type="project" value="InterPro"/>
</dbReference>
<dbReference type="Gene3D" id="3.20.20.80">
    <property type="entry name" value="Glycosidases"/>
    <property type="match status" value="1"/>
</dbReference>
<dbReference type="EMBL" id="JAAGPU010000037">
    <property type="protein sequence ID" value="NEU06223.1"/>
    <property type="molecule type" value="Genomic_DNA"/>
</dbReference>
<proteinExistence type="inferred from homology"/>
<dbReference type="GO" id="GO:0003796">
    <property type="term" value="F:lysozyme activity"/>
    <property type="evidence" value="ECO:0007669"/>
    <property type="project" value="InterPro"/>
</dbReference>
<sequence length="626" mass="74031">MQNKSPENIIGPDINEYRGNIDYKLLATQTPYVYARASGSGTGRFRVDKKFIEYVNGLKSVGILSGGYHYAVPSYDLTTADSQCDDFIKLLQQAYGDGKYGELFPVIDIETPIDKSISTDALLDWVDRFRKRFEKKTRRVLMLYTGAFFIDLYNNFNHSKKGYILADMPLWIAMYPEIPGNPLYPKDQGGWTRWTIWQFTENGNMKGINPPVDLNYGPKHLDYLTQPRVVKNLKAYAGKNNIYVTWSRNTDKDLNGYNLFLNSEYVATVGRDSVEFNIKLDKPFNPNAKYEVSIEAFDLGGDFSPSRAKVIVSNTREDLENLNSFNHNILQNKDYSIGKYSSSQKPGYFSPRIKENTMVYYDEDDDLYYYPVKISHPYEYESTMSRGDEDEVLFKYNLDENNMVDDLNIEKSNMNDSSEYESYDNSAPDYSQIQRNLDNEYSYKNHIYNEDIEDKHNLSEYCPEKDLSNLTTDYNKLQWELDEEYANKYDYKDDKEFYSNYKENYKFDGHYDDKEYRNLDSKSDYNQIHQELDKEYAKECSYKIKNECDDLPRRKNVYEEYDDLYDYKWLSNKEKNRTMKKNINEVEDSQYKYWYEDTSSDKSRVKTKSKNKSKDKHNKKKHKNHR</sequence>
<evidence type="ECO:0008006" key="5">
    <source>
        <dbReference type="Google" id="ProtNLM"/>
    </source>
</evidence>
<reference evidence="3 4" key="1">
    <citation type="submission" date="2020-02" db="EMBL/GenBank/DDBJ databases">
        <title>Genome assembly of a novel Clostridium senegalense strain.</title>
        <authorList>
            <person name="Gupta T.B."/>
            <person name="Jauregui R."/>
            <person name="Maclean P."/>
            <person name="Nawarathana A."/>
            <person name="Brightwell G."/>
        </authorList>
    </citation>
    <scope>NUCLEOTIDE SEQUENCE [LARGE SCALE GENOMIC DNA]</scope>
    <source>
        <strain evidence="3 4">AGRFS4</strain>
    </source>
</reference>
<dbReference type="Gene3D" id="2.60.40.10">
    <property type="entry name" value="Immunoglobulins"/>
    <property type="match status" value="1"/>
</dbReference>
<dbReference type="CDD" id="cd00599">
    <property type="entry name" value="GH25_muramidase"/>
    <property type="match status" value="1"/>
</dbReference>